<dbReference type="EMBL" id="CP017078">
    <property type="protein sequence ID" value="AOR81068.1"/>
    <property type="molecule type" value="Genomic_DNA"/>
</dbReference>
<proteinExistence type="predicted"/>
<sequence>MAASGDTLSVKAPGIILGIGLGGFCDGIFLHQVFQWHHMFSSKITVDTVDGLKMNTLGDGVFHTVTWLSVLFGLWLLYSRVTQGRRKVWSSPVLWAWMLNGWGWFNLIEGLVDHQLLGIHHVLSGPNQFLWDMGFLASGVIFIGLGWMIARKSTPIDLSYA</sequence>
<keyword evidence="1" id="KW-0812">Transmembrane</keyword>
<organism evidence="2 3">
    <name type="scientific">Novosphingobium resinovorum</name>
    <dbReference type="NCBI Taxonomy" id="158500"/>
    <lineage>
        <taxon>Bacteria</taxon>
        <taxon>Pseudomonadati</taxon>
        <taxon>Pseudomonadota</taxon>
        <taxon>Alphaproteobacteria</taxon>
        <taxon>Sphingomonadales</taxon>
        <taxon>Sphingomonadaceae</taxon>
        <taxon>Novosphingobium</taxon>
    </lineage>
</organism>
<gene>
    <name evidence="2" type="ORF">BES08_29705</name>
</gene>
<accession>A0A1D8AG34</accession>
<feature type="transmembrane region" description="Helical" evidence="1">
    <location>
        <begin position="12"/>
        <end position="34"/>
    </location>
</feature>
<name>A0A1D8AG34_9SPHN</name>
<evidence type="ECO:0000256" key="1">
    <source>
        <dbReference type="SAM" id="Phobius"/>
    </source>
</evidence>
<dbReference type="Pfam" id="PF10002">
    <property type="entry name" value="DUF2243"/>
    <property type="match status" value="1"/>
</dbReference>
<feature type="transmembrane region" description="Helical" evidence="1">
    <location>
        <begin position="60"/>
        <end position="77"/>
    </location>
</feature>
<dbReference type="OrthoDB" id="5190099at2"/>
<evidence type="ECO:0008006" key="4">
    <source>
        <dbReference type="Google" id="ProtNLM"/>
    </source>
</evidence>
<evidence type="ECO:0000313" key="2">
    <source>
        <dbReference type="EMBL" id="AOR81068.1"/>
    </source>
</evidence>
<dbReference type="Proteomes" id="UP000094626">
    <property type="component" value="Plasmid pSA3"/>
</dbReference>
<geneLocation type="plasmid" evidence="2 3">
    <name>pSA3</name>
</geneLocation>
<feature type="transmembrane region" description="Helical" evidence="1">
    <location>
        <begin position="128"/>
        <end position="150"/>
    </location>
</feature>
<dbReference type="RefSeq" id="WP_069710261.1">
    <property type="nucleotide sequence ID" value="NZ_CP017078.1"/>
</dbReference>
<keyword evidence="3" id="KW-1185">Reference proteome</keyword>
<keyword evidence="1" id="KW-1133">Transmembrane helix</keyword>
<reference evidence="3" key="1">
    <citation type="journal article" date="2017" name="J. Biotechnol.">
        <title>Complete genome sequence of Novosphingobium resinovorum SA1, a versatile xenobiotic-degrading bacterium capable of utilizing sulfanilic acid.</title>
        <authorList>
            <person name="Hegedus B."/>
            <person name="Kos P.B."/>
            <person name="Balint B."/>
            <person name="Maroti G."/>
            <person name="Gan H.M."/>
            <person name="Perei K."/>
            <person name="Rakhely G."/>
        </authorList>
    </citation>
    <scope>NUCLEOTIDE SEQUENCE [LARGE SCALE GENOMIC DNA]</scope>
    <source>
        <strain evidence="3">SA1</strain>
    </source>
</reference>
<evidence type="ECO:0000313" key="3">
    <source>
        <dbReference type="Proteomes" id="UP000094626"/>
    </source>
</evidence>
<keyword evidence="2" id="KW-0614">Plasmid</keyword>
<protein>
    <recommendedName>
        <fullName evidence="4">DUF2243 domain-containing protein</fullName>
    </recommendedName>
</protein>
<keyword evidence="1" id="KW-0472">Membrane</keyword>
<dbReference type="InterPro" id="IPR018719">
    <property type="entry name" value="DUF2243_membrane"/>
</dbReference>
<dbReference type="AlphaFoldDB" id="A0A1D8AG34"/>
<feature type="transmembrane region" description="Helical" evidence="1">
    <location>
        <begin position="89"/>
        <end position="108"/>
    </location>
</feature>
<dbReference type="KEGG" id="nre:BES08_29705"/>